<comment type="caution">
    <text evidence="2">The sequence shown here is derived from an EMBL/GenBank/DDBJ whole genome shotgun (WGS) entry which is preliminary data.</text>
</comment>
<name>A0A511QY50_9DEIN</name>
<reference evidence="2 3" key="1">
    <citation type="submission" date="2019-07" db="EMBL/GenBank/DDBJ databases">
        <title>Whole genome shotgun sequence of Meiothermus hypogaeus NBRC 106114.</title>
        <authorList>
            <person name="Hosoyama A."/>
            <person name="Uohara A."/>
            <person name="Ohji S."/>
            <person name="Ichikawa N."/>
        </authorList>
    </citation>
    <scope>NUCLEOTIDE SEQUENCE [LARGE SCALE GENOMIC DNA]</scope>
    <source>
        <strain evidence="2 3">NBRC 106114</strain>
    </source>
</reference>
<dbReference type="EMBL" id="BJXL01000008">
    <property type="protein sequence ID" value="GEM82321.1"/>
    <property type="molecule type" value="Genomic_DNA"/>
</dbReference>
<organism evidence="2 3">
    <name type="scientific">Meiothermus hypogaeus NBRC 106114</name>
    <dbReference type="NCBI Taxonomy" id="1227553"/>
    <lineage>
        <taxon>Bacteria</taxon>
        <taxon>Thermotogati</taxon>
        <taxon>Deinococcota</taxon>
        <taxon>Deinococci</taxon>
        <taxon>Thermales</taxon>
        <taxon>Thermaceae</taxon>
        <taxon>Meiothermus</taxon>
    </lineage>
</organism>
<sequence>MNKAVIFIGLMLSTGLGQAQGTVYKLRVSEWSCALNASGAMVARGTVVNQSGQTLNNIRINLRITDKEVTTVNGVPNRRVYGTNSAPIAVRSLANGASSRFEVQVKPSQTRNVQCQIWFRSPDMVQIPTRVPGQ</sequence>
<dbReference type="AlphaFoldDB" id="A0A511QY50"/>
<dbReference type="Proteomes" id="UP000321197">
    <property type="component" value="Unassembled WGS sequence"/>
</dbReference>
<evidence type="ECO:0000313" key="3">
    <source>
        <dbReference type="Proteomes" id="UP000321197"/>
    </source>
</evidence>
<gene>
    <name evidence="2" type="ORF">MHY01S_04870</name>
</gene>
<feature type="chain" id="PRO_5021938052" evidence="1">
    <location>
        <begin position="20"/>
        <end position="134"/>
    </location>
</feature>
<dbReference type="RefSeq" id="WP_119339386.1">
    <property type="nucleotide sequence ID" value="NZ_BJXL01000008.1"/>
</dbReference>
<evidence type="ECO:0000313" key="2">
    <source>
        <dbReference type="EMBL" id="GEM82321.1"/>
    </source>
</evidence>
<protein>
    <submittedName>
        <fullName evidence="2">Uncharacterized protein</fullName>
    </submittedName>
</protein>
<proteinExistence type="predicted"/>
<evidence type="ECO:0000256" key="1">
    <source>
        <dbReference type="SAM" id="SignalP"/>
    </source>
</evidence>
<feature type="signal peptide" evidence="1">
    <location>
        <begin position="1"/>
        <end position="19"/>
    </location>
</feature>
<dbReference type="OrthoDB" id="26085at2"/>
<accession>A0A511QY50</accession>
<keyword evidence="1" id="KW-0732">Signal</keyword>